<sequence length="311" mass="36241">MDPCPICQEELNIKESGRVTLSCSHSFHFSCIGTWIATQASSDMHASCPYCRKEMHEKEVFVPLEEEEVETLREPEYVSFNLSELYIFLTKHFTVGPMDILWQKWDAMYISGLYKTDSTFPGEQRILFNHTDLDFFLLHTYLDITGDIWNELPKYGDDTMSGAFESARQDFSSPLYLPYTTTTFTAHTWEIPRPFDMGADADEDFEPIPDRTWHLVDGGFVTCFLLNDEESLATFQSDAMTVRQAEEFASTKAKTIQTLWRSYRQEKRFDRAEILYKESLELLKKRDFLHGMRYEVKDTEIQSINSSSLIE</sequence>
<keyword evidence="3" id="KW-0862">Zinc</keyword>
<dbReference type="AlphaFoldDB" id="A0A6C0L7L1"/>
<name>A0A6C0L7L1_9ZZZZ</name>
<dbReference type="Gene3D" id="3.30.40.10">
    <property type="entry name" value="Zinc/RING finger domain, C3HC4 (zinc finger)"/>
    <property type="match status" value="1"/>
</dbReference>
<evidence type="ECO:0000256" key="3">
    <source>
        <dbReference type="ARBA" id="ARBA00022833"/>
    </source>
</evidence>
<dbReference type="SUPFAM" id="SSF57850">
    <property type="entry name" value="RING/U-box"/>
    <property type="match status" value="1"/>
</dbReference>
<dbReference type="PANTHER" id="PTHR45798">
    <property type="entry name" value="RING-H2 FINGER PROTEIN ATL61-RELATED-RELATED"/>
    <property type="match status" value="1"/>
</dbReference>
<dbReference type="InterPro" id="IPR013083">
    <property type="entry name" value="Znf_RING/FYVE/PHD"/>
</dbReference>
<evidence type="ECO:0000256" key="1">
    <source>
        <dbReference type="ARBA" id="ARBA00022723"/>
    </source>
</evidence>
<keyword evidence="2" id="KW-0863">Zinc-finger</keyword>
<evidence type="ECO:0000259" key="4">
    <source>
        <dbReference type="PROSITE" id="PS50089"/>
    </source>
</evidence>
<dbReference type="GO" id="GO:0008270">
    <property type="term" value="F:zinc ion binding"/>
    <property type="evidence" value="ECO:0007669"/>
    <property type="project" value="UniProtKB-KW"/>
</dbReference>
<dbReference type="EMBL" id="MN740437">
    <property type="protein sequence ID" value="QHU26250.1"/>
    <property type="molecule type" value="Genomic_DNA"/>
</dbReference>
<proteinExistence type="predicted"/>
<keyword evidence="1" id="KW-0479">Metal-binding</keyword>
<dbReference type="InterPro" id="IPR001841">
    <property type="entry name" value="Znf_RING"/>
</dbReference>
<accession>A0A6C0L7L1</accession>
<dbReference type="PROSITE" id="PS50089">
    <property type="entry name" value="ZF_RING_2"/>
    <property type="match status" value="1"/>
</dbReference>
<dbReference type="SMART" id="SM00184">
    <property type="entry name" value="RING"/>
    <property type="match status" value="1"/>
</dbReference>
<protein>
    <recommendedName>
        <fullName evidence="4">RING-type domain-containing protein</fullName>
    </recommendedName>
</protein>
<dbReference type="Pfam" id="PF13639">
    <property type="entry name" value="zf-RING_2"/>
    <property type="match status" value="1"/>
</dbReference>
<evidence type="ECO:0000313" key="5">
    <source>
        <dbReference type="EMBL" id="QHU26250.1"/>
    </source>
</evidence>
<feature type="domain" description="RING-type" evidence="4">
    <location>
        <begin position="4"/>
        <end position="52"/>
    </location>
</feature>
<evidence type="ECO:0000256" key="2">
    <source>
        <dbReference type="ARBA" id="ARBA00022771"/>
    </source>
</evidence>
<dbReference type="PANTHER" id="PTHR45798:SF97">
    <property type="entry name" value="ALCOHOL-SENSITIVE RING FINGER PROTEIN 1"/>
    <property type="match status" value="1"/>
</dbReference>
<reference evidence="5" key="1">
    <citation type="journal article" date="2020" name="Nature">
        <title>Giant virus diversity and host interactions through global metagenomics.</title>
        <authorList>
            <person name="Schulz F."/>
            <person name="Roux S."/>
            <person name="Paez-Espino D."/>
            <person name="Jungbluth S."/>
            <person name="Walsh D.A."/>
            <person name="Denef V.J."/>
            <person name="McMahon K.D."/>
            <person name="Konstantinidis K.T."/>
            <person name="Eloe-Fadrosh E.A."/>
            <person name="Kyrpides N.C."/>
            <person name="Woyke T."/>
        </authorList>
    </citation>
    <scope>NUCLEOTIDE SEQUENCE</scope>
    <source>
        <strain evidence="5">GVMAG-M-3300027759-16</strain>
    </source>
</reference>
<organism evidence="5">
    <name type="scientific">viral metagenome</name>
    <dbReference type="NCBI Taxonomy" id="1070528"/>
    <lineage>
        <taxon>unclassified sequences</taxon>
        <taxon>metagenomes</taxon>
        <taxon>organismal metagenomes</taxon>
    </lineage>
</organism>
<dbReference type="InterPro" id="IPR052788">
    <property type="entry name" value="RING-type_E3_ligase_ATL"/>
</dbReference>